<keyword evidence="4" id="KW-1185">Reference proteome</keyword>
<keyword evidence="2" id="KW-0472">Membrane</keyword>
<evidence type="ECO:0000256" key="1">
    <source>
        <dbReference type="PROSITE-ProRule" id="PRU00339"/>
    </source>
</evidence>
<feature type="repeat" description="TPR" evidence="1">
    <location>
        <begin position="68"/>
        <end position="101"/>
    </location>
</feature>
<feature type="transmembrane region" description="Helical" evidence="2">
    <location>
        <begin position="6"/>
        <end position="25"/>
    </location>
</feature>
<dbReference type="SUPFAM" id="SSF48452">
    <property type="entry name" value="TPR-like"/>
    <property type="match status" value="1"/>
</dbReference>
<comment type="caution">
    <text evidence="3">The sequence shown here is derived from an EMBL/GenBank/DDBJ whole genome shotgun (WGS) entry which is preliminary data.</text>
</comment>
<dbReference type="EMBL" id="LNYJ01000011">
    <property type="protein sequence ID" value="KTD17272.1"/>
    <property type="molecule type" value="Genomic_DNA"/>
</dbReference>
<keyword evidence="2" id="KW-0812">Transmembrane</keyword>
<name>A0A0W0VAX3_9GAMM</name>
<gene>
    <name evidence="3" type="ORF">Ljor_1578</name>
</gene>
<dbReference type="AlphaFoldDB" id="A0A0W0VAX3"/>
<dbReference type="Gene3D" id="1.25.40.10">
    <property type="entry name" value="Tetratricopeptide repeat domain"/>
    <property type="match status" value="2"/>
</dbReference>
<sequence>MFRNKILFVVFIFITISIVFVYVAIKQAKNLQRDTKALMEKYYLLNKTDKAAAKRTLLIILSQEKQNIAALKELTNLYLREKNFKSALPLLQTIAQLEPNEKQLFRLANVYYEIGQWEKAYSIFNPLTQQSENYTIKHQSLLMLDRMNSFISNYKTNSTAAITGHENAPNINQIFLSWFYTLKNEQPERADILLPLLYTLDFKNPILNQEMGFLELRRNHSKKALQFFLQAFQDKPTDQSALQIAYLYMQLGDKANAAHYFLIASQSNIKETKLAALRGLDYSILAQSSETYPQQLKDKFGNQFKFATRDKILLDRFYSLKKKDKALAWKLIKQIILEYPLNILALKEGGYLALELHHSTEAIEYFTRVYHLTSEPDIALQLGYLYDQSSNKYLAYQYFKLATLNPDKEQELKAQNALTNLAGLQTKFLPSPYFGEIFFTPFTQSRFGLTVRPFISRFGVELNDSWQTKTYLVFRQTDDNKSTNSGQIPQIYEDNVRILGVGALTYPFNNFPLVIWAEGGEAYDLVFRNRERWRGDLRGGLMYYNEFGVRPAYYPTLRISPDYYSSLYGDITYFSRYDNNVIGTFRTHQGIHLAQYKSTMINVYASARIIEDSRREFFNNIAEVGPGIGIIPSNRFRLELRFEYIKGVYLPAGGSVNPYGKYYTNKLAQLLFYVKV</sequence>
<accession>A0A0W0VAX3</accession>
<keyword evidence="1" id="KW-0802">TPR repeat</keyword>
<evidence type="ECO:0000313" key="4">
    <source>
        <dbReference type="Proteomes" id="UP000055035"/>
    </source>
</evidence>
<dbReference type="InterPro" id="IPR011990">
    <property type="entry name" value="TPR-like_helical_dom_sf"/>
</dbReference>
<evidence type="ECO:0000256" key="2">
    <source>
        <dbReference type="SAM" id="Phobius"/>
    </source>
</evidence>
<dbReference type="OrthoDB" id="6703156at2"/>
<dbReference type="InterPro" id="IPR019734">
    <property type="entry name" value="TPR_rpt"/>
</dbReference>
<organism evidence="3 4">
    <name type="scientific">Legionella jordanis</name>
    <dbReference type="NCBI Taxonomy" id="456"/>
    <lineage>
        <taxon>Bacteria</taxon>
        <taxon>Pseudomonadati</taxon>
        <taxon>Pseudomonadota</taxon>
        <taxon>Gammaproteobacteria</taxon>
        <taxon>Legionellales</taxon>
        <taxon>Legionellaceae</taxon>
        <taxon>Legionella</taxon>
    </lineage>
</organism>
<proteinExistence type="predicted"/>
<reference evidence="3 4" key="1">
    <citation type="submission" date="2015-11" db="EMBL/GenBank/DDBJ databases">
        <title>Genomic analysis of 38 Legionella species identifies large and diverse effector repertoires.</title>
        <authorList>
            <person name="Burstein D."/>
            <person name="Amaro F."/>
            <person name="Zusman T."/>
            <person name="Lifshitz Z."/>
            <person name="Cohen O."/>
            <person name="Gilbert J.A."/>
            <person name="Pupko T."/>
            <person name="Shuman H.A."/>
            <person name="Segal G."/>
        </authorList>
    </citation>
    <scope>NUCLEOTIDE SEQUENCE [LARGE SCALE GENOMIC DNA]</scope>
    <source>
        <strain evidence="3 4">BL-540</strain>
    </source>
</reference>
<dbReference type="PROSITE" id="PS50005">
    <property type="entry name" value="TPR"/>
    <property type="match status" value="1"/>
</dbReference>
<dbReference type="PATRIC" id="fig|456.5.peg.1686"/>
<evidence type="ECO:0000313" key="3">
    <source>
        <dbReference type="EMBL" id="KTD17272.1"/>
    </source>
</evidence>
<dbReference type="Proteomes" id="UP000055035">
    <property type="component" value="Unassembled WGS sequence"/>
</dbReference>
<dbReference type="Pfam" id="PF14559">
    <property type="entry name" value="TPR_19"/>
    <property type="match status" value="1"/>
</dbReference>
<protein>
    <submittedName>
        <fullName evidence="3">Anaphase-promoting complex, cyclosome, subunit 3</fullName>
    </submittedName>
</protein>
<dbReference type="RefSeq" id="WP_058471043.1">
    <property type="nucleotide sequence ID" value="NZ_CAAAIC010000003.1"/>
</dbReference>
<dbReference type="STRING" id="456.Ljor_1578"/>
<keyword evidence="2" id="KW-1133">Transmembrane helix</keyword>